<sequence>MQLRLTNTYPQKHLKTIDSTGRIKIAIYDQKYNKKVTQPLKIIYCLRKNGLTNIPTQKQITNFIARTKKKLFGNASINYKEFSDYCQKFKKVPSDPNEAFLVNFEVDSKNKNNHFVRMVVSSLYLLELAAKNGKMGCIDATYKLFYQVHPNYVNGASILKDNNFSSVIQDEILNFLFENEQPTTLTNINDNERTDEIQSICETIVPSVQEENSDLEENFDSNLI</sequence>
<keyword evidence="2" id="KW-1185">Reference proteome</keyword>
<name>A0A814F1G4_9BILA</name>
<dbReference type="AlphaFoldDB" id="A0A814F1G4"/>
<evidence type="ECO:0000313" key="1">
    <source>
        <dbReference type="EMBL" id="CAF0973695.1"/>
    </source>
</evidence>
<reference evidence="1" key="1">
    <citation type="submission" date="2021-02" db="EMBL/GenBank/DDBJ databases">
        <authorList>
            <person name="Nowell W R."/>
        </authorList>
    </citation>
    <scope>NUCLEOTIDE SEQUENCE</scope>
    <source>
        <strain evidence="1">Ploen Becks lab</strain>
    </source>
</reference>
<dbReference type="Proteomes" id="UP000663879">
    <property type="component" value="Unassembled WGS sequence"/>
</dbReference>
<dbReference type="EMBL" id="CAJNOC010003231">
    <property type="protein sequence ID" value="CAF0973695.1"/>
    <property type="molecule type" value="Genomic_DNA"/>
</dbReference>
<gene>
    <name evidence="1" type="ORF">OXX778_LOCUS15052</name>
</gene>
<accession>A0A814F1G4</accession>
<evidence type="ECO:0000313" key="2">
    <source>
        <dbReference type="Proteomes" id="UP000663879"/>
    </source>
</evidence>
<comment type="caution">
    <text evidence="1">The sequence shown here is derived from an EMBL/GenBank/DDBJ whole genome shotgun (WGS) entry which is preliminary data.</text>
</comment>
<protein>
    <submittedName>
        <fullName evidence="1">Uncharacterized protein</fullName>
    </submittedName>
</protein>
<proteinExistence type="predicted"/>
<organism evidence="1 2">
    <name type="scientific">Brachionus calyciflorus</name>
    <dbReference type="NCBI Taxonomy" id="104777"/>
    <lineage>
        <taxon>Eukaryota</taxon>
        <taxon>Metazoa</taxon>
        <taxon>Spiralia</taxon>
        <taxon>Gnathifera</taxon>
        <taxon>Rotifera</taxon>
        <taxon>Eurotatoria</taxon>
        <taxon>Monogononta</taxon>
        <taxon>Pseudotrocha</taxon>
        <taxon>Ploima</taxon>
        <taxon>Brachionidae</taxon>
        <taxon>Brachionus</taxon>
    </lineage>
</organism>